<feature type="transmembrane region" description="Helical" evidence="7">
    <location>
        <begin position="68"/>
        <end position="87"/>
    </location>
</feature>
<dbReference type="PANTHER" id="PTHR30482">
    <property type="entry name" value="HIGH-AFFINITY BRANCHED-CHAIN AMINO ACID TRANSPORT SYSTEM PERMEASE"/>
    <property type="match status" value="1"/>
</dbReference>
<dbReference type="RefSeq" id="WP_275277773.1">
    <property type="nucleotide sequence ID" value="NZ_CP119108.1"/>
</dbReference>
<dbReference type="EMBL" id="CP119108">
    <property type="protein sequence ID" value="WEG08445.1"/>
    <property type="molecule type" value="Genomic_DNA"/>
</dbReference>
<evidence type="ECO:0000256" key="4">
    <source>
        <dbReference type="ARBA" id="ARBA00022989"/>
    </source>
</evidence>
<protein>
    <submittedName>
        <fullName evidence="8">Branched-chain amino acid ABC transporter permease</fullName>
    </submittedName>
</protein>
<evidence type="ECO:0000313" key="9">
    <source>
        <dbReference type="Proteomes" id="UP001214553"/>
    </source>
</evidence>
<evidence type="ECO:0000256" key="2">
    <source>
        <dbReference type="ARBA" id="ARBA00022475"/>
    </source>
</evidence>
<feature type="transmembrane region" description="Helical" evidence="7">
    <location>
        <begin position="165"/>
        <end position="184"/>
    </location>
</feature>
<dbReference type="PANTHER" id="PTHR30482:SF10">
    <property type="entry name" value="HIGH-AFFINITY BRANCHED-CHAIN AMINO ACID TRANSPORT PROTEIN BRAE"/>
    <property type="match status" value="1"/>
</dbReference>
<reference evidence="8 9" key="1">
    <citation type="submission" date="2023-03" db="EMBL/GenBank/DDBJ databases">
        <title>Genome sequence of Microbacterium sp. KACC 23027.</title>
        <authorList>
            <person name="Kim S."/>
            <person name="Heo J."/>
            <person name="Kwon S.-W."/>
        </authorList>
    </citation>
    <scope>NUCLEOTIDE SEQUENCE [LARGE SCALE GENOMIC DNA]</scope>
    <source>
        <strain evidence="8 9">KACC 23027</strain>
    </source>
</reference>
<feature type="region of interest" description="Disordered" evidence="6">
    <location>
        <begin position="332"/>
        <end position="355"/>
    </location>
</feature>
<dbReference type="Pfam" id="PF02653">
    <property type="entry name" value="BPD_transp_2"/>
    <property type="match status" value="1"/>
</dbReference>
<feature type="transmembrane region" description="Helical" evidence="7">
    <location>
        <begin position="246"/>
        <end position="264"/>
    </location>
</feature>
<dbReference type="InterPro" id="IPR043428">
    <property type="entry name" value="LivM-like"/>
</dbReference>
<dbReference type="Proteomes" id="UP001214553">
    <property type="component" value="Chromosome"/>
</dbReference>
<gene>
    <name evidence="8" type="ORF">PU630_14535</name>
</gene>
<accession>A0ABY8BZM1</accession>
<keyword evidence="5 7" id="KW-0472">Membrane</keyword>
<evidence type="ECO:0000313" key="8">
    <source>
        <dbReference type="EMBL" id="WEG08445.1"/>
    </source>
</evidence>
<sequence length="355" mass="36331">MSTSAVRVRPGLGRARWIAAIAVFVVLAVVPLLLNDLTFFVQTVLAAVVVTGLSLFMGYAGQVSLGQSAFVAVGGLTVAALTVNLGLPPLLTLVLAPIFGAAVAALIGWPLLRLRGHYLAFGTLAVLLIIQTVMATVPFLGGGIGIFGIPPLSVGPLVLSGQLPYAYLALAALAGAMAVAHNLVNSRFGRGIRALAGSESAAASSGVPVLRSKVVVFAIAGAFAGLAGGIGAFFTPFVSQDTYPPFASFGYVIMAMVGGLGTLWGGVVGAVALSLWLQLLSAVASLPGLPPTAGPILQYAGYGVVLVVFLLLLPRGIVPSVGDAVDRWATRRHLPPNPATDHEADEPEEERVDAR</sequence>
<feature type="transmembrane region" description="Helical" evidence="7">
    <location>
        <begin position="214"/>
        <end position="234"/>
    </location>
</feature>
<feature type="transmembrane region" description="Helical" evidence="7">
    <location>
        <begin position="93"/>
        <end position="112"/>
    </location>
</feature>
<keyword evidence="2" id="KW-1003">Cell membrane</keyword>
<evidence type="ECO:0000256" key="3">
    <source>
        <dbReference type="ARBA" id="ARBA00022692"/>
    </source>
</evidence>
<name>A0ABY8BZM1_9MICO</name>
<feature type="transmembrane region" description="Helical" evidence="7">
    <location>
        <begin position="296"/>
        <end position="313"/>
    </location>
</feature>
<evidence type="ECO:0000256" key="6">
    <source>
        <dbReference type="SAM" id="MobiDB-lite"/>
    </source>
</evidence>
<feature type="transmembrane region" description="Helical" evidence="7">
    <location>
        <begin position="124"/>
        <end position="149"/>
    </location>
</feature>
<evidence type="ECO:0000256" key="5">
    <source>
        <dbReference type="ARBA" id="ARBA00023136"/>
    </source>
</evidence>
<evidence type="ECO:0000256" key="7">
    <source>
        <dbReference type="SAM" id="Phobius"/>
    </source>
</evidence>
<feature type="compositionally biased region" description="Acidic residues" evidence="6">
    <location>
        <begin position="343"/>
        <end position="355"/>
    </location>
</feature>
<keyword evidence="4 7" id="KW-1133">Transmembrane helix</keyword>
<feature type="transmembrane region" description="Helical" evidence="7">
    <location>
        <begin position="17"/>
        <end position="34"/>
    </location>
</feature>
<dbReference type="InterPro" id="IPR001851">
    <property type="entry name" value="ABC_transp_permease"/>
</dbReference>
<proteinExistence type="predicted"/>
<keyword evidence="9" id="KW-1185">Reference proteome</keyword>
<keyword evidence="3 7" id="KW-0812">Transmembrane</keyword>
<evidence type="ECO:0000256" key="1">
    <source>
        <dbReference type="ARBA" id="ARBA00004651"/>
    </source>
</evidence>
<organism evidence="8 9">
    <name type="scientific">Microbacterium horticulturae</name>
    <dbReference type="NCBI Taxonomy" id="3028316"/>
    <lineage>
        <taxon>Bacteria</taxon>
        <taxon>Bacillati</taxon>
        <taxon>Actinomycetota</taxon>
        <taxon>Actinomycetes</taxon>
        <taxon>Micrococcales</taxon>
        <taxon>Microbacteriaceae</taxon>
        <taxon>Microbacterium</taxon>
    </lineage>
</organism>
<feature type="transmembrane region" description="Helical" evidence="7">
    <location>
        <begin position="40"/>
        <end position="61"/>
    </location>
</feature>
<dbReference type="CDD" id="cd06581">
    <property type="entry name" value="TM_PBP1_LivM_like"/>
    <property type="match status" value="1"/>
</dbReference>
<comment type="subcellular location">
    <subcellularLocation>
        <location evidence="1">Cell membrane</location>
        <topology evidence="1">Multi-pass membrane protein</topology>
    </subcellularLocation>
</comment>